<evidence type="ECO:0000313" key="9">
    <source>
        <dbReference type="Proteomes" id="UP000317171"/>
    </source>
</evidence>
<comment type="similarity">
    <text evidence="1">Belongs to the glycosyl hydrolase 2 family.</text>
</comment>
<organism evidence="8 9">
    <name type="scientific">Gimesia alba</name>
    <dbReference type="NCBI Taxonomy" id="2527973"/>
    <lineage>
        <taxon>Bacteria</taxon>
        <taxon>Pseudomonadati</taxon>
        <taxon>Planctomycetota</taxon>
        <taxon>Planctomycetia</taxon>
        <taxon>Planctomycetales</taxon>
        <taxon>Planctomycetaceae</taxon>
        <taxon>Gimesia</taxon>
    </lineage>
</organism>
<dbReference type="Gene3D" id="2.60.120.260">
    <property type="entry name" value="Galactose-binding domain-like"/>
    <property type="match status" value="2"/>
</dbReference>
<feature type="domain" description="Glycoside hydrolase family 2 catalytic" evidence="6">
    <location>
        <begin position="511"/>
        <end position="635"/>
    </location>
</feature>
<dbReference type="Pfam" id="PF00703">
    <property type="entry name" value="Glyco_hydro_2"/>
    <property type="match status" value="1"/>
</dbReference>
<dbReference type="InterPro" id="IPR051913">
    <property type="entry name" value="GH2_Domain-Containing"/>
</dbReference>
<dbReference type="InterPro" id="IPR036156">
    <property type="entry name" value="Beta-gal/glucu_dom_sf"/>
</dbReference>
<dbReference type="InterPro" id="IPR006104">
    <property type="entry name" value="Glyco_hydro_2_N"/>
</dbReference>
<evidence type="ECO:0000259" key="7">
    <source>
        <dbReference type="Pfam" id="PF02837"/>
    </source>
</evidence>
<evidence type="ECO:0000256" key="2">
    <source>
        <dbReference type="ARBA" id="ARBA00022801"/>
    </source>
</evidence>
<feature type="domain" description="Glycosyl hydrolases family 2 sugar binding" evidence="7">
    <location>
        <begin position="267"/>
        <end position="368"/>
    </location>
</feature>
<protein>
    <submittedName>
        <fullName evidence="8">Beta-galactosidase</fullName>
        <ecNumber evidence="8">3.2.1.23</ecNumber>
    </submittedName>
</protein>
<keyword evidence="2 8" id="KW-0378">Hydrolase</keyword>
<dbReference type="InterPro" id="IPR006102">
    <property type="entry name" value="Ig-like_GH2"/>
</dbReference>
<dbReference type="Pfam" id="PF02837">
    <property type="entry name" value="Glyco_hydro_2_N"/>
    <property type="match status" value="1"/>
</dbReference>
<feature type="chain" id="PRO_5021944600" evidence="4">
    <location>
        <begin position="35"/>
        <end position="767"/>
    </location>
</feature>
<keyword evidence="3 8" id="KW-0326">Glycosidase</keyword>
<dbReference type="InterPro" id="IPR013783">
    <property type="entry name" value="Ig-like_fold"/>
</dbReference>
<dbReference type="InterPro" id="IPR008979">
    <property type="entry name" value="Galactose-bd-like_sf"/>
</dbReference>
<evidence type="ECO:0000256" key="4">
    <source>
        <dbReference type="SAM" id="SignalP"/>
    </source>
</evidence>
<evidence type="ECO:0000313" key="8">
    <source>
        <dbReference type="EMBL" id="QDT43858.1"/>
    </source>
</evidence>
<dbReference type="EC" id="3.2.1.23" evidence="8"/>
<dbReference type="InterPro" id="IPR006103">
    <property type="entry name" value="Glyco_hydro_2_cat"/>
</dbReference>
<dbReference type="GO" id="GO:0004565">
    <property type="term" value="F:beta-galactosidase activity"/>
    <property type="evidence" value="ECO:0007669"/>
    <property type="project" value="UniProtKB-EC"/>
</dbReference>
<dbReference type="EMBL" id="CP036269">
    <property type="protein sequence ID" value="QDT43858.1"/>
    <property type="molecule type" value="Genomic_DNA"/>
</dbReference>
<evidence type="ECO:0000256" key="3">
    <source>
        <dbReference type="ARBA" id="ARBA00023295"/>
    </source>
</evidence>
<sequence precursor="true">MHPRRLISLSSLAVLFRNALAMALMICSPTLALAQEINDQWRYTLQKPAEGWQATEFDDRAWNEGFGGFGTRSTPGSRIGTIWKTKNIWLRKSFQLKEIPQRPALMVHHDDETEIFINGKPVTELKGWTSSYSVIPLDEKGRQTLQKGKNLLAVHCFQDGGGQFIDVHVVDIKHVPQLPPPQRSTVPFKSKLITKWGEQVTPEDAWTEYPRPQLERDNWKNLNGHWDYAITALDQKKIPRDWTGNILVPFCLESKLGGVQRLLNPTEALWYRRTFEAPQSVDRRTLLNFEAVDYFCDVFVNRKFVGSHRGGHTPFSFDVTEQIRPGKNSVIVRVKDATESWQLRGKQTLDPRGIWYTQVSGIWQTVWLEQVGASYIEDLKIQTDTKMGTITVRPQINNGQPNQTVQIIVKDGDQQVAEAKGTDGELSITVPDAKLWSPDSPHLYHLEITLIENGNVTDQVKSYAGIRSVSKIRDKDGQLRFTLNGKTIFHWGPLDQGWWPDGLLTPPSDEALLFDIEYLKSAGFNMIRKHIKVEPRRFYYHCDRLGMMVWQDQVSAGHKPPWTRLKPNPKDAKWPDQHHDQYMVELERMIDTLENHPCIVVWVPFNEAWGQHRTMEVGKWIVKRDPSRLINIASGGNFWPVGDVVDAHQYPHPGFPFEPGRFDDYIKVIGEFGGHGYPMKDHLWDSTRRNWGYGDLPKNEAEYQTRYQKSLQLLDDLRKRGIAAGVYTQTTDVEGEINGLMTYDRRVIKIPAEDLAKLHELLFSDNP</sequence>
<dbReference type="Gene3D" id="2.60.40.10">
    <property type="entry name" value="Immunoglobulins"/>
    <property type="match status" value="1"/>
</dbReference>
<gene>
    <name evidence="8" type="primary">cbgA</name>
    <name evidence="8" type="ORF">Pan241w_39620</name>
</gene>
<accession>A0A517RJ14</accession>
<dbReference type="Pfam" id="PF02836">
    <property type="entry name" value="Glyco_hydro_2_C"/>
    <property type="match status" value="1"/>
</dbReference>
<dbReference type="SUPFAM" id="SSF49303">
    <property type="entry name" value="beta-Galactosidase/glucuronidase domain"/>
    <property type="match status" value="1"/>
</dbReference>
<dbReference type="PANTHER" id="PTHR42732">
    <property type="entry name" value="BETA-GALACTOSIDASE"/>
    <property type="match status" value="1"/>
</dbReference>
<dbReference type="KEGG" id="gaz:Pan241w_39620"/>
<feature type="signal peptide" evidence="4">
    <location>
        <begin position="1"/>
        <end position="34"/>
    </location>
</feature>
<proteinExistence type="inferred from homology"/>
<dbReference type="RefSeq" id="WP_232107195.1">
    <property type="nucleotide sequence ID" value="NZ_CP036269.1"/>
</dbReference>
<feature type="domain" description="Glycoside hydrolase family 2 immunoglobulin-like beta-sandwich" evidence="5">
    <location>
        <begin position="375"/>
        <end position="467"/>
    </location>
</feature>
<dbReference type="PANTHER" id="PTHR42732:SF2">
    <property type="entry name" value="BETA-MANNOSIDASE"/>
    <property type="match status" value="1"/>
</dbReference>
<evidence type="ECO:0000259" key="6">
    <source>
        <dbReference type="Pfam" id="PF02836"/>
    </source>
</evidence>
<dbReference type="Proteomes" id="UP000317171">
    <property type="component" value="Chromosome"/>
</dbReference>
<name>A0A517RJ14_9PLAN</name>
<evidence type="ECO:0000259" key="5">
    <source>
        <dbReference type="Pfam" id="PF00703"/>
    </source>
</evidence>
<dbReference type="Gene3D" id="3.20.20.80">
    <property type="entry name" value="Glycosidases"/>
    <property type="match status" value="1"/>
</dbReference>
<dbReference type="SUPFAM" id="SSF51445">
    <property type="entry name" value="(Trans)glycosidases"/>
    <property type="match status" value="1"/>
</dbReference>
<dbReference type="GO" id="GO:0005975">
    <property type="term" value="P:carbohydrate metabolic process"/>
    <property type="evidence" value="ECO:0007669"/>
    <property type="project" value="InterPro"/>
</dbReference>
<dbReference type="SUPFAM" id="SSF49785">
    <property type="entry name" value="Galactose-binding domain-like"/>
    <property type="match status" value="2"/>
</dbReference>
<dbReference type="AlphaFoldDB" id="A0A517RJ14"/>
<keyword evidence="4" id="KW-0732">Signal</keyword>
<dbReference type="InterPro" id="IPR017853">
    <property type="entry name" value="GH"/>
</dbReference>
<keyword evidence="9" id="KW-1185">Reference proteome</keyword>
<reference evidence="8 9" key="1">
    <citation type="submission" date="2019-02" db="EMBL/GenBank/DDBJ databases">
        <title>Deep-cultivation of Planctomycetes and their phenomic and genomic characterization uncovers novel biology.</title>
        <authorList>
            <person name="Wiegand S."/>
            <person name="Jogler M."/>
            <person name="Boedeker C."/>
            <person name="Pinto D."/>
            <person name="Vollmers J."/>
            <person name="Rivas-Marin E."/>
            <person name="Kohn T."/>
            <person name="Peeters S.H."/>
            <person name="Heuer A."/>
            <person name="Rast P."/>
            <person name="Oberbeckmann S."/>
            <person name="Bunk B."/>
            <person name="Jeske O."/>
            <person name="Meyerdierks A."/>
            <person name="Storesund J.E."/>
            <person name="Kallscheuer N."/>
            <person name="Luecker S."/>
            <person name="Lage O.M."/>
            <person name="Pohl T."/>
            <person name="Merkel B.J."/>
            <person name="Hornburger P."/>
            <person name="Mueller R.-W."/>
            <person name="Bruemmer F."/>
            <person name="Labrenz M."/>
            <person name="Spormann A.M."/>
            <person name="Op den Camp H."/>
            <person name="Overmann J."/>
            <person name="Amann R."/>
            <person name="Jetten M.S.M."/>
            <person name="Mascher T."/>
            <person name="Medema M.H."/>
            <person name="Devos D.P."/>
            <person name="Kaster A.-K."/>
            <person name="Ovreas L."/>
            <person name="Rohde M."/>
            <person name="Galperin M.Y."/>
            <person name="Jogler C."/>
        </authorList>
    </citation>
    <scope>NUCLEOTIDE SEQUENCE [LARGE SCALE GENOMIC DNA]</scope>
    <source>
        <strain evidence="8 9">Pan241w</strain>
    </source>
</reference>
<evidence type="ECO:0000256" key="1">
    <source>
        <dbReference type="ARBA" id="ARBA00007401"/>
    </source>
</evidence>